<dbReference type="InterPro" id="IPR026847">
    <property type="entry name" value="VPS13"/>
</dbReference>
<dbReference type="EMBL" id="LGRX02022578">
    <property type="protein sequence ID" value="KAK3255458.1"/>
    <property type="molecule type" value="Genomic_DNA"/>
</dbReference>
<dbReference type="GO" id="GO:0045053">
    <property type="term" value="P:protein retention in Golgi apparatus"/>
    <property type="evidence" value="ECO:0007669"/>
    <property type="project" value="TreeGrafter"/>
</dbReference>
<reference evidence="4 5" key="1">
    <citation type="journal article" date="2015" name="Genome Biol. Evol.">
        <title>Comparative Genomics of a Bacterivorous Green Alga Reveals Evolutionary Causalities and Consequences of Phago-Mixotrophic Mode of Nutrition.</title>
        <authorList>
            <person name="Burns J.A."/>
            <person name="Paasch A."/>
            <person name="Narechania A."/>
            <person name="Kim E."/>
        </authorList>
    </citation>
    <scope>NUCLEOTIDE SEQUENCE [LARGE SCALE GENOMIC DNA]</scope>
    <source>
        <strain evidence="4 5">PLY_AMNH</strain>
    </source>
</reference>
<dbReference type="GO" id="GO:0006623">
    <property type="term" value="P:protein targeting to vacuole"/>
    <property type="evidence" value="ECO:0007669"/>
    <property type="project" value="TreeGrafter"/>
</dbReference>
<dbReference type="Pfam" id="PF25037">
    <property type="entry name" value="VPS13_C"/>
    <property type="match status" value="1"/>
</dbReference>
<organism evidence="4 5">
    <name type="scientific">Cymbomonas tetramitiformis</name>
    <dbReference type="NCBI Taxonomy" id="36881"/>
    <lineage>
        <taxon>Eukaryota</taxon>
        <taxon>Viridiplantae</taxon>
        <taxon>Chlorophyta</taxon>
        <taxon>Pyramimonadophyceae</taxon>
        <taxon>Pyramimonadales</taxon>
        <taxon>Pyramimonadaceae</taxon>
        <taxon>Cymbomonas</taxon>
    </lineage>
</organism>
<dbReference type="InterPro" id="IPR056748">
    <property type="entry name" value="VPS13-like_C"/>
</dbReference>
<dbReference type="PANTHER" id="PTHR16166">
    <property type="entry name" value="VACUOLAR PROTEIN SORTING-ASSOCIATED PROTEIN VPS13"/>
    <property type="match status" value="1"/>
</dbReference>
<gene>
    <name evidence="4" type="ORF">CYMTET_35358</name>
</gene>
<evidence type="ECO:0000259" key="3">
    <source>
        <dbReference type="Pfam" id="PF25037"/>
    </source>
</evidence>
<evidence type="ECO:0000256" key="1">
    <source>
        <dbReference type="ARBA" id="ARBA00006545"/>
    </source>
</evidence>
<feature type="region of interest" description="Disordered" evidence="2">
    <location>
        <begin position="97"/>
        <end position="117"/>
    </location>
</feature>
<dbReference type="Proteomes" id="UP001190700">
    <property type="component" value="Unassembled WGS sequence"/>
</dbReference>
<protein>
    <recommendedName>
        <fullName evidence="3">Intermembrane lipid transfer protein VPS13-like C-terminal domain-containing protein</fullName>
    </recommendedName>
</protein>
<comment type="similarity">
    <text evidence="1">Belongs to the VPS13 family.</text>
</comment>
<proteinExistence type="inferred from homology"/>
<evidence type="ECO:0000313" key="4">
    <source>
        <dbReference type="EMBL" id="KAK3255458.1"/>
    </source>
</evidence>
<dbReference type="PANTHER" id="PTHR16166:SF93">
    <property type="entry name" value="INTERMEMBRANE LIPID TRANSFER PROTEIN VPS13"/>
    <property type="match status" value="1"/>
</dbReference>
<accession>A0AAE0F9A8</accession>
<name>A0AAE0F9A8_9CHLO</name>
<sequence>VSILLWLATDPRSRITGGSGAIHHIAQNLPFNLDRLPLLLRQSAMRDVRMQRSRIHGMLTDLVVQQLTGQLLWVATGALRGMLDNVTGALELASTTVSSMGRGEGEESETTQAHRRHIPESLPGALLGGTEEVVKGVLDGVSGVFVKPMQGAAEATTLVGGVNGFVNGLAEGAIGMPASIVGGVLNFASRATEGLSTTMKQVHATFTGADLRVPRRRPPRAIGIDGIIRPYSLHDALGQHVLRCAQVNLVLQTNARSFARDTYEAHFALPHETILMLTDLQVILLTIPAGPDPKEKRLLDEPCLVEWTIPYERIVRVELQAPLISSNERDLERLPRFNVVLHTRSAAPVSVEGLWSAITDQGSGVEFQCYPDNAKEINNFIEVMLQNFSSRSRLERCDPLRPSSYRSGSRLLGVTRTWSVMADQGPSTETRAALLV</sequence>
<evidence type="ECO:0000256" key="2">
    <source>
        <dbReference type="SAM" id="MobiDB-lite"/>
    </source>
</evidence>
<dbReference type="AlphaFoldDB" id="A0AAE0F9A8"/>
<feature type="non-terminal residue" evidence="4">
    <location>
        <position position="1"/>
    </location>
</feature>
<keyword evidence="5" id="KW-1185">Reference proteome</keyword>
<comment type="caution">
    <text evidence="4">The sequence shown here is derived from an EMBL/GenBank/DDBJ whole genome shotgun (WGS) entry which is preliminary data.</text>
</comment>
<evidence type="ECO:0000313" key="5">
    <source>
        <dbReference type="Proteomes" id="UP001190700"/>
    </source>
</evidence>
<feature type="domain" description="Intermembrane lipid transfer protein VPS13-like C-terminal" evidence="3">
    <location>
        <begin position="217"/>
        <end position="322"/>
    </location>
</feature>